<evidence type="ECO:0000313" key="8">
    <source>
        <dbReference type="EMBL" id="OKY96586.1"/>
    </source>
</evidence>
<dbReference type="STRING" id="28117.BHV66_00500"/>
<proteinExistence type="predicted"/>
<name>A0A1Q6FCL1_9BACT</name>
<organism evidence="8 9">
    <name type="scientific">Alistipes putredinis</name>
    <dbReference type="NCBI Taxonomy" id="28117"/>
    <lineage>
        <taxon>Bacteria</taxon>
        <taxon>Pseudomonadati</taxon>
        <taxon>Bacteroidota</taxon>
        <taxon>Bacteroidia</taxon>
        <taxon>Bacteroidales</taxon>
        <taxon>Rikenellaceae</taxon>
        <taxon>Alistipes</taxon>
    </lineage>
</organism>
<comment type="subcellular location">
    <subcellularLocation>
        <location evidence="1">Cell membrane</location>
        <topology evidence="1">Single-pass membrane protein</topology>
    </subcellularLocation>
</comment>
<gene>
    <name evidence="8" type="ORF">BHV66_00500</name>
</gene>
<dbReference type="GO" id="GO:0005886">
    <property type="term" value="C:plasma membrane"/>
    <property type="evidence" value="ECO:0007669"/>
    <property type="project" value="UniProtKB-SubCell"/>
</dbReference>
<keyword evidence="2" id="KW-1003">Cell membrane</keyword>
<dbReference type="InterPro" id="IPR052027">
    <property type="entry name" value="PspC"/>
</dbReference>
<evidence type="ECO:0000256" key="1">
    <source>
        <dbReference type="ARBA" id="ARBA00004162"/>
    </source>
</evidence>
<protein>
    <submittedName>
        <fullName evidence="8">PspC family transcriptional regulator</fullName>
    </submittedName>
</protein>
<reference evidence="8 9" key="1">
    <citation type="journal article" date="2016" name="Nat. Biotechnol.">
        <title>Measurement of bacterial replication rates in microbial communities.</title>
        <authorList>
            <person name="Brown C.T."/>
            <person name="Olm M.R."/>
            <person name="Thomas B.C."/>
            <person name="Banfield J.F."/>
        </authorList>
    </citation>
    <scope>NUCLEOTIDE SEQUENCE [LARGE SCALE GENOMIC DNA]</scope>
    <source>
        <strain evidence="8">CAG:67_53_122</strain>
    </source>
</reference>
<keyword evidence="4 6" id="KW-1133">Transmembrane helix</keyword>
<evidence type="ECO:0000256" key="6">
    <source>
        <dbReference type="SAM" id="Phobius"/>
    </source>
</evidence>
<dbReference type="Pfam" id="PF04024">
    <property type="entry name" value="PspC"/>
    <property type="match status" value="1"/>
</dbReference>
<feature type="domain" description="Phage shock protein PspC N-terminal" evidence="7">
    <location>
        <begin position="108"/>
        <end position="165"/>
    </location>
</feature>
<keyword evidence="5 6" id="KW-0472">Membrane</keyword>
<dbReference type="EMBL" id="MNQH01000001">
    <property type="protein sequence ID" value="OKY96586.1"/>
    <property type="molecule type" value="Genomic_DNA"/>
</dbReference>
<keyword evidence="3 6" id="KW-0812">Transmembrane</keyword>
<sequence length="178" mass="19887">MKETISVNLASQAFTFDKDAYRRLKEYLDAIRRRLPAGDPEILNDVEARLAEIFRSRISSPMMVVTLQMVQGAMAQMGDPSEFGELPTGEKRDEASVDAESASCVNSRHLYRSRTNRSIAGVCGGIAEFFGIDSTILRLITLFLILFGGLSLWVYIILWIVIPSEPLNCISSKSKNMF</sequence>
<dbReference type="Proteomes" id="UP000187417">
    <property type="component" value="Unassembled WGS sequence"/>
</dbReference>
<evidence type="ECO:0000313" key="9">
    <source>
        <dbReference type="Proteomes" id="UP000187417"/>
    </source>
</evidence>
<dbReference type="AlphaFoldDB" id="A0A1Q6FCL1"/>
<evidence type="ECO:0000259" key="7">
    <source>
        <dbReference type="Pfam" id="PF04024"/>
    </source>
</evidence>
<dbReference type="PANTHER" id="PTHR33885:SF3">
    <property type="entry name" value="PHAGE SHOCK PROTEIN C"/>
    <property type="match status" value="1"/>
</dbReference>
<feature type="transmembrane region" description="Helical" evidence="6">
    <location>
        <begin position="139"/>
        <end position="162"/>
    </location>
</feature>
<evidence type="ECO:0000256" key="5">
    <source>
        <dbReference type="ARBA" id="ARBA00023136"/>
    </source>
</evidence>
<dbReference type="InterPro" id="IPR007168">
    <property type="entry name" value="Phageshock_PspC_N"/>
</dbReference>
<evidence type="ECO:0000256" key="3">
    <source>
        <dbReference type="ARBA" id="ARBA00022692"/>
    </source>
</evidence>
<dbReference type="RefSeq" id="WP_195273012.1">
    <property type="nucleotide sequence ID" value="NZ_CAJJWD010000001.1"/>
</dbReference>
<comment type="caution">
    <text evidence="8">The sequence shown here is derived from an EMBL/GenBank/DDBJ whole genome shotgun (WGS) entry which is preliminary data.</text>
</comment>
<dbReference type="PANTHER" id="PTHR33885">
    <property type="entry name" value="PHAGE SHOCK PROTEIN C"/>
    <property type="match status" value="1"/>
</dbReference>
<evidence type="ECO:0000256" key="4">
    <source>
        <dbReference type="ARBA" id="ARBA00022989"/>
    </source>
</evidence>
<evidence type="ECO:0000256" key="2">
    <source>
        <dbReference type="ARBA" id="ARBA00022475"/>
    </source>
</evidence>
<accession>A0A1Q6FCL1</accession>